<evidence type="ECO:0000256" key="3">
    <source>
        <dbReference type="ARBA" id="ARBA00022722"/>
    </source>
</evidence>
<evidence type="ECO:0000313" key="8">
    <source>
        <dbReference type="Proteomes" id="UP001234343"/>
    </source>
</evidence>
<dbReference type="Gene3D" id="1.10.287.1040">
    <property type="entry name" value="Exonuclease VII, small subunit"/>
    <property type="match status" value="1"/>
</dbReference>
<organism evidence="7 8">
    <name type="scientific">Alteromonas arenosi</name>
    <dbReference type="NCBI Taxonomy" id="3055817"/>
    <lineage>
        <taxon>Bacteria</taxon>
        <taxon>Pseudomonadati</taxon>
        <taxon>Pseudomonadota</taxon>
        <taxon>Gammaproteobacteria</taxon>
        <taxon>Alteromonadales</taxon>
        <taxon>Alteromonadaceae</taxon>
        <taxon>Alteromonas/Salinimonas group</taxon>
        <taxon>Alteromonas</taxon>
    </lineage>
</organism>
<evidence type="ECO:0000256" key="5">
    <source>
        <dbReference type="ARBA" id="ARBA00022839"/>
    </source>
</evidence>
<dbReference type="NCBIfam" id="NF002140">
    <property type="entry name" value="PRK00977.1-4"/>
    <property type="match status" value="1"/>
</dbReference>
<accession>A0ABT7SUB0</accession>
<dbReference type="PANTHER" id="PTHR34137">
    <property type="entry name" value="EXODEOXYRIBONUCLEASE 7 SMALL SUBUNIT"/>
    <property type="match status" value="1"/>
</dbReference>
<dbReference type="InterPro" id="IPR003761">
    <property type="entry name" value="Exonuc_VII_S"/>
</dbReference>
<dbReference type="EMBL" id="JAUCBP010000002">
    <property type="protein sequence ID" value="MDM7859783.1"/>
    <property type="molecule type" value="Genomic_DNA"/>
</dbReference>
<protein>
    <recommendedName>
        <fullName evidence="6">Exodeoxyribonuclease 7 small subunit</fullName>
        <ecNumber evidence="6">3.1.11.6</ecNumber>
    </recommendedName>
    <alternativeName>
        <fullName evidence="6">Exodeoxyribonuclease VII small subunit</fullName>
        <shortName evidence="6">Exonuclease VII small subunit</shortName>
    </alternativeName>
</protein>
<keyword evidence="4 6" id="KW-0378">Hydrolase</keyword>
<reference evidence="7 8" key="1">
    <citation type="submission" date="2023-06" db="EMBL/GenBank/DDBJ databases">
        <title>Alteromonas sp. ASW11-36 isolated from intertidal sand.</title>
        <authorList>
            <person name="Li Y."/>
        </authorList>
    </citation>
    <scope>NUCLEOTIDE SEQUENCE [LARGE SCALE GENOMIC DNA]</scope>
    <source>
        <strain evidence="7 8">ASW11-36</strain>
    </source>
</reference>
<evidence type="ECO:0000256" key="6">
    <source>
        <dbReference type="HAMAP-Rule" id="MF_00337"/>
    </source>
</evidence>
<sequence>MSQKASDSANFEKTLEELEEIVSAMENGDLPLQDALEKFERGVQLTKHGQALLQAAEQKVQILTNKDGQTQLEDMAPDDD</sequence>
<comment type="function">
    <text evidence="6">Bidirectionally degrades single-stranded DNA into large acid-insoluble oligonucleotides, which are then degraded further into small acid-soluble oligonucleotides.</text>
</comment>
<comment type="caution">
    <text evidence="7">The sequence shown here is derived from an EMBL/GenBank/DDBJ whole genome shotgun (WGS) entry which is preliminary data.</text>
</comment>
<dbReference type="GO" id="GO:0008855">
    <property type="term" value="F:exodeoxyribonuclease VII activity"/>
    <property type="evidence" value="ECO:0007669"/>
    <property type="project" value="UniProtKB-EC"/>
</dbReference>
<dbReference type="HAMAP" id="MF_00337">
    <property type="entry name" value="Exonuc_7_S"/>
    <property type="match status" value="1"/>
</dbReference>
<dbReference type="InterPro" id="IPR037004">
    <property type="entry name" value="Exonuc_VII_ssu_sf"/>
</dbReference>
<comment type="similarity">
    <text evidence="1 6">Belongs to the XseB family.</text>
</comment>
<comment type="subcellular location">
    <subcellularLocation>
        <location evidence="6">Cytoplasm</location>
    </subcellularLocation>
</comment>
<evidence type="ECO:0000256" key="4">
    <source>
        <dbReference type="ARBA" id="ARBA00022801"/>
    </source>
</evidence>
<keyword evidence="2 6" id="KW-0963">Cytoplasm</keyword>
<dbReference type="NCBIfam" id="NF002137">
    <property type="entry name" value="PRK00977.1-1"/>
    <property type="match status" value="1"/>
</dbReference>
<dbReference type="NCBIfam" id="TIGR01280">
    <property type="entry name" value="xseB"/>
    <property type="match status" value="1"/>
</dbReference>
<name>A0ABT7SUB0_9ALTE</name>
<keyword evidence="3 6" id="KW-0540">Nuclease</keyword>
<dbReference type="PIRSF" id="PIRSF006488">
    <property type="entry name" value="Exonuc_VII_S"/>
    <property type="match status" value="1"/>
</dbReference>
<evidence type="ECO:0000256" key="2">
    <source>
        <dbReference type="ARBA" id="ARBA00022490"/>
    </source>
</evidence>
<keyword evidence="5 6" id="KW-0269">Exonuclease</keyword>
<dbReference type="PANTHER" id="PTHR34137:SF1">
    <property type="entry name" value="EXODEOXYRIBONUCLEASE 7 SMALL SUBUNIT"/>
    <property type="match status" value="1"/>
</dbReference>
<comment type="catalytic activity">
    <reaction evidence="6">
        <text>Exonucleolytic cleavage in either 5'- to 3'- or 3'- to 5'-direction to yield nucleoside 5'-phosphates.</text>
        <dbReference type="EC" id="3.1.11.6"/>
    </reaction>
</comment>
<keyword evidence="8" id="KW-1185">Reference proteome</keyword>
<dbReference type="Pfam" id="PF02609">
    <property type="entry name" value="Exonuc_VII_S"/>
    <property type="match status" value="1"/>
</dbReference>
<gene>
    <name evidence="6 7" type="primary">xseB</name>
    <name evidence="7" type="ORF">QTP81_04080</name>
</gene>
<evidence type="ECO:0000256" key="1">
    <source>
        <dbReference type="ARBA" id="ARBA00009998"/>
    </source>
</evidence>
<comment type="subunit">
    <text evidence="6">Heterooligomer composed of large and small subunits.</text>
</comment>
<dbReference type="RefSeq" id="WP_289363889.1">
    <property type="nucleotide sequence ID" value="NZ_JAUCBP010000002.1"/>
</dbReference>
<proteinExistence type="inferred from homology"/>
<dbReference type="SUPFAM" id="SSF116842">
    <property type="entry name" value="XseB-like"/>
    <property type="match status" value="1"/>
</dbReference>
<dbReference type="EC" id="3.1.11.6" evidence="6"/>
<evidence type="ECO:0000313" key="7">
    <source>
        <dbReference type="EMBL" id="MDM7859783.1"/>
    </source>
</evidence>
<dbReference type="Proteomes" id="UP001234343">
    <property type="component" value="Unassembled WGS sequence"/>
</dbReference>